<dbReference type="GO" id="GO:0000146">
    <property type="term" value="F:microfilament motor activity"/>
    <property type="evidence" value="ECO:0007669"/>
    <property type="project" value="TreeGrafter"/>
</dbReference>
<organism evidence="3 4">
    <name type="scientific">Mycoplasmopsis bovirhinis</name>
    <dbReference type="NCBI Taxonomy" id="29553"/>
    <lineage>
        <taxon>Bacteria</taxon>
        <taxon>Bacillati</taxon>
        <taxon>Mycoplasmatota</taxon>
        <taxon>Mycoplasmoidales</taxon>
        <taxon>Metamycoplasmataceae</taxon>
        <taxon>Mycoplasmopsis</taxon>
    </lineage>
</organism>
<feature type="coiled-coil region" evidence="1">
    <location>
        <begin position="915"/>
        <end position="942"/>
    </location>
</feature>
<dbReference type="OrthoDB" id="395447at2"/>
<feature type="coiled-coil region" evidence="1">
    <location>
        <begin position="2375"/>
        <end position="2445"/>
    </location>
</feature>
<feature type="coiled-coil region" evidence="1">
    <location>
        <begin position="2490"/>
        <end position="2568"/>
    </location>
</feature>
<dbReference type="GO" id="GO:0016460">
    <property type="term" value="C:myosin II complex"/>
    <property type="evidence" value="ECO:0007669"/>
    <property type="project" value="TreeGrafter"/>
</dbReference>
<dbReference type="RefSeq" id="WP_129621804.1">
    <property type="nucleotide sequence ID" value="NZ_LR214972.1"/>
</dbReference>
<protein>
    <submittedName>
        <fullName evidence="3">Uncharacterized protein</fullName>
    </submittedName>
</protein>
<feature type="region of interest" description="Disordered" evidence="2">
    <location>
        <begin position="3401"/>
        <end position="3433"/>
    </location>
</feature>
<evidence type="ECO:0000313" key="3">
    <source>
        <dbReference type="EMBL" id="VEU63591.1"/>
    </source>
</evidence>
<feature type="region of interest" description="Disordered" evidence="2">
    <location>
        <begin position="3485"/>
        <end position="3504"/>
    </location>
</feature>
<feature type="coiled-coil region" evidence="1">
    <location>
        <begin position="1984"/>
        <end position="2042"/>
    </location>
</feature>
<dbReference type="PANTHER" id="PTHR45615:SF40">
    <property type="entry name" value="MYOSIN HEAVY CHAIN, NON-MUSCLE"/>
    <property type="match status" value="1"/>
</dbReference>
<feature type="coiled-coil region" evidence="1">
    <location>
        <begin position="167"/>
        <end position="216"/>
    </location>
</feature>
<feature type="coiled-coil region" evidence="1">
    <location>
        <begin position="1117"/>
        <end position="1273"/>
    </location>
</feature>
<feature type="coiled-coil region" evidence="1">
    <location>
        <begin position="1829"/>
        <end position="1901"/>
    </location>
</feature>
<dbReference type="Proteomes" id="UP000289952">
    <property type="component" value="Chromosome"/>
</dbReference>
<reference evidence="3 4" key="1">
    <citation type="submission" date="2019-01" db="EMBL/GenBank/DDBJ databases">
        <authorList>
            <consortium name="Pathogen Informatics"/>
        </authorList>
    </citation>
    <scope>NUCLEOTIDE SEQUENCE [LARGE SCALE GENOMIC DNA]</scope>
    <source>
        <strain evidence="3 4">NCTC10118</strain>
    </source>
</reference>
<feature type="coiled-coil region" evidence="1">
    <location>
        <begin position="1579"/>
        <end position="1690"/>
    </location>
</feature>
<evidence type="ECO:0000256" key="2">
    <source>
        <dbReference type="SAM" id="MobiDB-lite"/>
    </source>
</evidence>
<dbReference type="PANTHER" id="PTHR45615">
    <property type="entry name" value="MYOSIN HEAVY CHAIN, NON-MUSCLE"/>
    <property type="match status" value="1"/>
</dbReference>
<name>A0A449AF20_9BACT</name>
<feature type="coiled-coil region" evidence="1">
    <location>
        <begin position="2796"/>
        <end position="2865"/>
    </location>
</feature>
<accession>A0A449AF20</accession>
<dbReference type="GO" id="GO:0032982">
    <property type="term" value="C:myosin filament"/>
    <property type="evidence" value="ECO:0007669"/>
    <property type="project" value="TreeGrafter"/>
</dbReference>
<feature type="coiled-coil region" evidence="1">
    <location>
        <begin position="3730"/>
        <end position="3764"/>
    </location>
</feature>
<keyword evidence="1" id="KW-0175">Coiled coil</keyword>
<dbReference type="GO" id="GO:0051015">
    <property type="term" value="F:actin filament binding"/>
    <property type="evidence" value="ECO:0007669"/>
    <property type="project" value="TreeGrafter"/>
</dbReference>
<dbReference type="EMBL" id="LR214972">
    <property type="protein sequence ID" value="VEU63591.1"/>
    <property type="molecule type" value="Genomic_DNA"/>
</dbReference>
<feature type="coiled-coil region" evidence="1">
    <location>
        <begin position="1000"/>
        <end position="1051"/>
    </location>
</feature>
<proteinExistence type="predicted"/>
<feature type="coiled-coil region" evidence="1">
    <location>
        <begin position="460"/>
        <end position="531"/>
    </location>
</feature>
<feature type="compositionally biased region" description="Low complexity" evidence="2">
    <location>
        <begin position="3868"/>
        <end position="3885"/>
    </location>
</feature>
<evidence type="ECO:0000313" key="4">
    <source>
        <dbReference type="Proteomes" id="UP000289952"/>
    </source>
</evidence>
<feature type="region of interest" description="Disordered" evidence="2">
    <location>
        <begin position="3855"/>
        <end position="3885"/>
    </location>
</feature>
<gene>
    <name evidence="3" type="ORF">NCTC10118_00634</name>
</gene>
<keyword evidence="4" id="KW-1185">Reference proteome</keyword>
<sequence length="3885" mass="437321">MKLQRTKDNSARLLELINEPLKTQLKSKMNDLTSTEEVRKLQDEAFKVYDNSKKEFDKAVAKLADNSKLKNDILKDVIAKDNVDAYTQALNTINDMLRQERDAVLKYAKANSDLLNNPEFKTKWIDNFDATLPLNSSEQEILSKLQELKKDALNSIIDSKLANQLANVKENDAIKALSEEIKGLSKNDDLPYEEKLAQSQAKLKELQNEVNKAKFANLSDGALTIPDYKEKAQLLADLEKSDTEKFLAIAQFNNLNRNLEDNENLVEALGKIQGLESIVNDYKAQRDKKSPSETRDILLGALNTLKTNSSIPSDKKKEAIDAIVKDLGFKLSNEQKLQLTTEPINDATIDNLIDELQNKTPLRNQIASVLRLAQENASTIIPDYENIKAKLLDPNATKAELETIYAQLTPALNQAFEENSALKTELSELLGGANDLINDLNTPAKINFDLISDYLNPSLVDNITNTKNNIAKAKETLEKNRADLSALIAALPETHKDKNLDINSLNPGEIQNKLSELNQELTNAKNDLLKKIYDLDHDNPNKKGLALLVDGVKNLNEIAAISSNIEQSSQLQDVKKEAANELEKLNDQVLVNEYLKKLSTTQEKAAVDALLAEVKNKVAQESSYVADIKASITEKISRIQDPAILKLYESELTNPHSISSIDNLLNNVNNYLALQESNLQDARRQGLNTLAKLKIDNPLREELENALNNASTFVDLEKFTQQGQDVLDNLNNNLSDAISKLAPEQQAEYKAQQAAIETEAELEQKLAEVNNIIQATKDKLINNINNILNTPEVENYKHQLLAQVNNASNVSEFNSIENELFNTLAQAKNDAKSFAAKFNDPAEKERAINAAGTLADLKTLDQANKAELDNIYKQAQRALSIVNGSPLQESYENKLATLSNTSSQAELDNFINEVNQELASVKASLEARINALENETQKAALRERLVNATSLTQVASLAPQVTLQEAKEVEIAKIRANATYPDQVEDFITKINGASSLEDLQVVKQEVAAKETYNKELEAQKSPVNDLLKNINVNTELKAQLQAELDNIRDKNDVAPLQTRIDQYINNKRNDAQNAINKLEGDKDLKASMQQALGDQKQESKLDEIIAQASAAFDSVKDNVNSEIAKIKDSAKRAEFETALANKATIKDLNELKEQVKLEQDKESLTNLLENVLDQSAKEALRQEIAALTQRGESVTNLQSKINEQIKKDKGELEAARIEAQQVLDRISPDNPKRAEYEQKLQSNQKSEVEALKSELEKVLNDKNSELVEKLKKLEQPTGVVTNSNALSRNYNQIKTNLEQNKATLTEAEYAQLEQDIQNAFNETKAQITEQLAKVWDGVDVAAQKTAVESQNFESGSANELINQYSTALQTLRNDLVSKLDGFKQDGDKKKADYQAQIDTLVSATTPVTNWSNNLVDQLVELKARLEADLESDKNSFEAEKLRLFAKKDTLNPEEAKDLETKINAVAKFEDFAALDTEIDTKLAKHKTDAQAQIQSLLEAHPEKDQLISLVDSKGSYADVQNVLNDAKTKFNTKRQALLDSLNDPLITEAQKQELTAALAENTATSFAKLLEVENKILVEKQKTNLRNKIANIESTEKKSEFEQAITNASDLNDLNQLETQIDEYKAQEADELSAKKQQANDYANKLNDVAQWKAKIQAATTKAGVDKLLEDMQKIISNKQQAANNALNKLSGHPDYATLAAKYNPNLSEAELDALISEYSQAFNDHKAKVLAQYNTLTPQDNFDNSGFDTKMNAENATIADLDFALKSKQASSNQKRLLEEINKLPESLKNQYSSQLQNTFATTDDPNQLDNKVAALARLDSEIANAIADYTSQKEALKQEIDALLARVQETNKSNEFNQTKITINYDQLPELNALNNLKQDAQNYLVNLQANARALLENSIDKDGTSQVKYNELLDKVSDTSSDTDYNSVITELNNLKTEYKKKSTDALAKIENAPEYQTLLQKAKDSELESIHNDVVTQATKLYEDKKALVTAELEQLELDDKAALQTELNDADTWTKLNTLETKIKQQAREQVELEINKLPANERTQFEQELALATSVAQINEIKKRVKEQVVDNEVKTARAQALVEINKLWDADKDKLTQEIYNTRDIDQIKQKAEEAERILTEEKAKIDKLIQALPEAARSGFENQRDNEIYPAGGNAIKAYTTTLETVKTRVDEFKNTYLPTVSHIQSRQSEVEKELTFNNIKSDTNLQLLKDKYTDLNNTIETFKTTVEKLPTNNSVRTTLTPSINNNSGSDSLNKSFYETKTQEALAEQALLDAEFAKITDFANNWVYNAEAKSTALNAINDKTAESVNSVDKIRAIYDTLVQAKNAHDAKLTELRNKLLDLPNDHALAAQINALINSNSDDLNSVDKISAKIAEIDAELQKLYAKNQELEQEIAKAHKLNPRVLEIKNLDFKNPAKNSEAAIQNLIDEVKQIQTNLQAKGGELKTYVEANFANPSETYTEFSPYFNDSTNFNDLDNSSTVEKLDELIQRAKDKRATLDSKINEIKAKVANIYDETQRQQYLDILNNNKHDKTQSVLKLEELEREIDQILDQFNVRKQEVLDKFANVPNNNDALNALKAKLQDINQTRTLDHIQAIETELETFIRDWTAKKDQLRLDLTTKLGAENDTRKGLEPKLNDLNEESINSIEKIDGLINQITTERSNLDNLINEFNAILPKIPSGGYTFPYDSESAVYARSKEDTQWNLANIGDDTKGLTAIVKFYKEHRAALEAKATELDNLLKDATLTSYTNDTLLKENRDLITDFNSARVTSSELNSVDKIQARIASVQAYKTRIEQATTKHQEYTNKLHSSNEILVANPIANLNELNIANTLETRVNNLETEYNKLLAIYNEINNIANTQMHEANEVATTWKNAYVNNVTTGNEVNKEALSNETKLLAEKQKLETEIQAVATKRSELNTYVESHYPIIADLTNDTLVDDEVKQMVQYHSTHKTEYDKLVRDTNANVKYWSSVQLTAEKTEAEQKITEYDKVMKPKEFGKSVSEFTHPGITETENLPNSTRRRYYATLNGHNRYISQLLPTPPKLGYFEWTQTPDQESTWTFKQDSQNRDDSSHKFNTLTAPVKEGLWHYRIKDSNGNIVDDNLSIVGYRLNGTEPTSIQSNNNNNTTTNTGNVYNQVGLKVVEQYSTTYGRENFHKLLDNDHLEASRWDSWGAWGQDDHSPYNFITFAEKTAESEKTYGQIELRLRVRNFSNMGGNIETFPAAIIIQYSKDGKQWRDVDDQSHKHPWDWFNYTTNEWNNGIVSLSKQRQNSGISRDHANGSVVKVNIKFRPVDAKYIKLTWISSTTTDGKKRIIGFTDVKLFSVDKNQQYIKDWMEWSSIDKHKDNILTKDYNFTVKYNDQEIYKTQIIGEPLSAAHKDYLLNSLLVTNKSTTTQTSNAEPSSSSPLQEYNSWNESSATTNLNPDRTTYTALGTNNAIASFYKTYKVDSSAFNNITDVNEILRKIKLTFNQVPVSSTTTSSATQSQTTSNTNTQPANFNEPYIYYDIHTLALKRSATGAAITHASFVINIYDPATKDIVAKHFLNLVSDETYTKSDQTVHTTFNDKTTDTAATKHVKANDVISDSKYSNANTNNQNAELGAYNLFANSIYDKNGALRRFNDEISSLETSLTEPKFAILKERFTRFKTWWDQVPQDTKAKFFEITKTNDSTPKLTTTHMNLNVANVTDKGSYTEVNLNTLINEFFVIKNQYVTEKLMEVNTQETLNNKITEVKQKFKEYKTQVENFETTLKTKINEIDSNAADGSNKKAKYYQEVIKLAKEKYGFDITHDPVSGLTVNSFMYNSIYQEIMNSQIKSVELLDEFVKLLSKEKFDKLIETLANTAKGTIDGTLKKNNEPPIATNAQSAQTTTNQSSTNP</sequence>
<feature type="coiled-coil region" evidence="1">
    <location>
        <begin position="2113"/>
        <end position="2140"/>
    </location>
</feature>
<dbReference type="GO" id="GO:0005737">
    <property type="term" value="C:cytoplasm"/>
    <property type="evidence" value="ECO:0007669"/>
    <property type="project" value="TreeGrafter"/>
</dbReference>
<evidence type="ECO:0000256" key="1">
    <source>
        <dbReference type="SAM" id="Coils"/>
    </source>
</evidence>